<dbReference type="InterPro" id="IPR036465">
    <property type="entry name" value="vWFA_dom_sf"/>
</dbReference>
<name>A0A2M8P3E9_9CHLR</name>
<dbReference type="EMBL" id="PGTK01000001">
    <property type="protein sequence ID" value="PJF32071.1"/>
    <property type="molecule type" value="Genomic_DNA"/>
</dbReference>
<reference evidence="1 2" key="1">
    <citation type="submission" date="2017-11" db="EMBL/GenBank/DDBJ databases">
        <title>Evolution of Phototrophy in the Chloroflexi Phylum Driven by Horizontal Gene Transfer.</title>
        <authorList>
            <person name="Ward L.M."/>
            <person name="Hemp J."/>
            <person name="Shih P.M."/>
            <person name="Mcglynn S.E."/>
            <person name="Fischer W."/>
        </authorList>
    </citation>
    <scope>NUCLEOTIDE SEQUENCE [LARGE SCALE GENOMIC DNA]</scope>
    <source>
        <strain evidence="1">CP2_2F</strain>
    </source>
</reference>
<accession>A0A2M8P3E9</accession>
<organism evidence="1 2">
    <name type="scientific">Candidatus Thermofonsia Clade 1 bacterium</name>
    <dbReference type="NCBI Taxonomy" id="2364210"/>
    <lineage>
        <taxon>Bacteria</taxon>
        <taxon>Bacillati</taxon>
        <taxon>Chloroflexota</taxon>
        <taxon>Candidatus Thermofontia</taxon>
        <taxon>Candidatus Thermofonsia Clade 1</taxon>
    </lineage>
</organism>
<sequence length="169" mass="18439">MLAFSNGTRWIATRTPVEQFNWTDLSTDGQTDMGAALREVAKQLRIPPMDERALPPVVILLSDGQPTDDFKGGLAAFMNESWGKKAIRLAIAIGRDCDRNVLQKFIGHSELKPLEANNAEDLAKYIRWASTVVVQNASAPPSQIAGARGNSLQVNLVQNVPPQSGNSVW</sequence>
<comment type="caution">
    <text evidence="1">The sequence shown here is derived from an EMBL/GenBank/DDBJ whole genome shotgun (WGS) entry which is preliminary data.</text>
</comment>
<gene>
    <name evidence="1" type="ORF">CUN51_00130</name>
</gene>
<proteinExistence type="predicted"/>
<dbReference type="SUPFAM" id="SSF53300">
    <property type="entry name" value="vWA-like"/>
    <property type="match status" value="1"/>
</dbReference>
<dbReference type="Gene3D" id="3.40.50.410">
    <property type="entry name" value="von Willebrand factor, type A domain"/>
    <property type="match status" value="1"/>
</dbReference>
<evidence type="ECO:0000313" key="1">
    <source>
        <dbReference type="EMBL" id="PJF32071.1"/>
    </source>
</evidence>
<evidence type="ECO:0000313" key="2">
    <source>
        <dbReference type="Proteomes" id="UP000228921"/>
    </source>
</evidence>
<dbReference type="Proteomes" id="UP000228921">
    <property type="component" value="Unassembled WGS sequence"/>
</dbReference>
<dbReference type="AlphaFoldDB" id="A0A2M8P3E9"/>
<protein>
    <submittedName>
        <fullName evidence="1">Tellurium resistance protein</fullName>
    </submittedName>
</protein>